<reference evidence="1 2" key="1">
    <citation type="journal article" date="2023" name="Plants (Basel)">
        <title>Bridging the Gap: Combining Genomics and Transcriptomics Approaches to Understand Stylosanthes scabra, an Orphan Legume from the Brazilian Caatinga.</title>
        <authorList>
            <person name="Ferreira-Neto J.R.C."/>
            <person name="da Silva M.D."/>
            <person name="Binneck E."/>
            <person name="de Melo N.F."/>
            <person name="da Silva R.H."/>
            <person name="de Melo A.L.T.M."/>
            <person name="Pandolfi V."/>
            <person name="Bustamante F.O."/>
            <person name="Brasileiro-Vidal A.C."/>
            <person name="Benko-Iseppon A.M."/>
        </authorList>
    </citation>
    <scope>NUCLEOTIDE SEQUENCE [LARGE SCALE GENOMIC DNA]</scope>
    <source>
        <tissue evidence="1">Leaves</tissue>
    </source>
</reference>
<keyword evidence="2" id="KW-1185">Reference proteome</keyword>
<protein>
    <submittedName>
        <fullName evidence="1">Uncharacterized protein</fullName>
    </submittedName>
</protein>
<name>A0ABU6YED4_9FABA</name>
<dbReference type="EMBL" id="JASCZI010241842">
    <property type="protein sequence ID" value="MED6207614.1"/>
    <property type="molecule type" value="Genomic_DNA"/>
</dbReference>
<evidence type="ECO:0000313" key="1">
    <source>
        <dbReference type="EMBL" id="MED6207614.1"/>
    </source>
</evidence>
<evidence type="ECO:0000313" key="2">
    <source>
        <dbReference type="Proteomes" id="UP001341840"/>
    </source>
</evidence>
<accession>A0ABU6YED4</accession>
<proteinExistence type="predicted"/>
<sequence length="80" mass="9281">MERVLLSRRYSFLIHVPEQLMLFMVEVGFGHAIQLRDFAFDAPLLSALLERWRCNVRKWLLTYDKFGIGAGVGSKKPLID</sequence>
<dbReference type="Proteomes" id="UP001341840">
    <property type="component" value="Unassembled WGS sequence"/>
</dbReference>
<comment type="caution">
    <text evidence="1">The sequence shown here is derived from an EMBL/GenBank/DDBJ whole genome shotgun (WGS) entry which is preliminary data.</text>
</comment>
<organism evidence="1 2">
    <name type="scientific">Stylosanthes scabra</name>
    <dbReference type="NCBI Taxonomy" id="79078"/>
    <lineage>
        <taxon>Eukaryota</taxon>
        <taxon>Viridiplantae</taxon>
        <taxon>Streptophyta</taxon>
        <taxon>Embryophyta</taxon>
        <taxon>Tracheophyta</taxon>
        <taxon>Spermatophyta</taxon>
        <taxon>Magnoliopsida</taxon>
        <taxon>eudicotyledons</taxon>
        <taxon>Gunneridae</taxon>
        <taxon>Pentapetalae</taxon>
        <taxon>rosids</taxon>
        <taxon>fabids</taxon>
        <taxon>Fabales</taxon>
        <taxon>Fabaceae</taxon>
        <taxon>Papilionoideae</taxon>
        <taxon>50 kb inversion clade</taxon>
        <taxon>dalbergioids sensu lato</taxon>
        <taxon>Dalbergieae</taxon>
        <taxon>Pterocarpus clade</taxon>
        <taxon>Stylosanthes</taxon>
    </lineage>
</organism>
<gene>
    <name evidence="1" type="ORF">PIB30_037311</name>
</gene>